<dbReference type="EC" id="2.4.-.-" evidence="5"/>
<evidence type="ECO:0000313" key="6">
    <source>
        <dbReference type="Proteomes" id="UP001257060"/>
    </source>
</evidence>
<keyword evidence="2 5" id="KW-0328">Glycosyltransferase</keyword>
<dbReference type="GO" id="GO:0016757">
    <property type="term" value="F:glycosyltransferase activity"/>
    <property type="evidence" value="ECO:0007669"/>
    <property type="project" value="UniProtKB-KW"/>
</dbReference>
<evidence type="ECO:0000256" key="3">
    <source>
        <dbReference type="ARBA" id="ARBA00022679"/>
    </source>
</evidence>
<dbReference type="InterPro" id="IPR029044">
    <property type="entry name" value="Nucleotide-diphossugar_trans"/>
</dbReference>
<dbReference type="PANTHER" id="PTHR43179:SF12">
    <property type="entry name" value="GALACTOFURANOSYLTRANSFERASE GLFT2"/>
    <property type="match status" value="1"/>
</dbReference>
<proteinExistence type="inferred from homology"/>
<dbReference type="PANTHER" id="PTHR43179">
    <property type="entry name" value="RHAMNOSYLTRANSFERASE WBBL"/>
    <property type="match status" value="1"/>
</dbReference>
<organism evidence="5 6">
    <name type="scientific">Halogeometricum salsisoli</name>
    <dbReference type="NCBI Taxonomy" id="2950536"/>
    <lineage>
        <taxon>Archaea</taxon>
        <taxon>Methanobacteriati</taxon>
        <taxon>Methanobacteriota</taxon>
        <taxon>Stenosarchaea group</taxon>
        <taxon>Halobacteria</taxon>
        <taxon>Halobacteriales</taxon>
        <taxon>Haloferacaceae</taxon>
        <taxon>Halogeometricum</taxon>
    </lineage>
</organism>
<protein>
    <submittedName>
        <fullName evidence="5">Glycosyltransferase</fullName>
        <ecNumber evidence="5">2.4.-.-</ecNumber>
    </submittedName>
</protein>
<reference evidence="5 6" key="1">
    <citation type="submission" date="2022-06" db="EMBL/GenBank/DDBJ databases">
        <title>Halogeometricum sp. a new haloarchaeum isolate from saline soil.</title>
        <authorList>
            <person name="Strakova D."/>
            <person name="Galisteo C."/>
            <person name="Sanchez-Porro C."/>
            <person name="Ventosa A."/>
        </authorList>
    </citation>
    <scope>NUCLEOTIDE SEQUENCE [LARGE SCALE GENOMIC DNA]</scope>
    <source>
        <strain evidence="5 6">S1BR25-6</strain>
    </source>
</reference>
<keyword evidence="6" id="KW-1185">Reference proteome</keyword>
<comment type="caution">
    <text evidence="5">The sequence shown here is derived from an EMBL/GenBank/DDBJ whole genome shotgun (WGS) entry which is preliminary data.</text>
</comment>
<keyword evidence="3 5" id="KW-0808">Transferase</keyword>
<dbReference type="Gene3D" id="3.90.550.10">
    <property type="entry name" value="Spore Coat Polysaccharide Biosynthesis Protein SpsA, Chain A"/>
    <property type="match status" value="1"/>
</dbReference>
<evidence type="ECO:0000259" key="4">
    <source>
        <dbReference type="Pfam" id="PF00535"/>
    </source>
</evidence>
<accession>A0ABU2GJ45</accession>
<sequence length="261" mass="30256">MVELSVVIPTIIENEEDIEAVQYLCRGSYDDYEVIVRRDTGASKARNEGIKRANADKIVFLDDDSMPREGYLEAASKALDEHDAVAGRVFQPDDSPFKYKDLPWPDEFPFKYKDMPWYDQGDEPKETEWLPGCNMAMTKELLEDVGGFDERIHHGHEETELAERICRDHSIHYHPEMVVDHSFADSVFEYWKKSHRHGKADVRRWEIKDTPRSKRVVQALLLDTVNRSVPKLAFWIAVEAIHHVVRFIGQIDGLLDNRSDS</sequence>
<gene>
    <name evidence="5" type="ORF">NDI76_16200</name>
</gene>
<dbReference type="SUPFAM" id="SSF53448">
    <property type="entry name" value="Nucleotide-diphospho-sugar transferases"/>
    <property type="match status" value="1"/>
</dbReference>
<dbReference type="RefSeq" id="WP_310925185.1">
    <property type="nucleotide sequence ID" value="NZ_JAMQOP010000003.1"/>
</dbReference>
<comment type="similarity">
    <text evidence="1">Belongs to the glycosyltransferase 2 family.</text>
</comment>
<name>A0ABU2GJ45_9EURY</name>
<dbReference type="Proteomes" id="UP001257060">
    <property type="component" value="Unassembled WGS sequence"/>
</dbReference>
<dbReference type="EMBL" id="JAMQOP010000003">
    <property type="protein sequence ID" value="MDS0300289.1"/>
    <property type="molecule type" value="Genomic_DNA"/>
</dbReference>
<evidence type="ECO:0000313" key="5">
    <source>
        <dbReference type="EMBL" id="MDS0300289.1"/>
    </source>
</evidence>
<dbReference type="InterPro" id="IPR001173">
    <property type="entry name" value="Glyco_trans_2-like"/>
</dbReference>
<feature type="domain" description="Glycosyltransferase 2-like" evidence="4">
    <location>
        <begin position="24"/>
        <end position="115"/>
    </location>
</feature>
<evidence type="ECO:0000256" key="1">
    <source>
        <dbReference type="ARBA" id="ARBA00006739"/>
    </source>
</evidence>
<dbReference type="Pfam" id="PF00535">
    <property type="entry name" value="Glycos_transf_2"/>
    <property type="match status" value="1"/>
</dbReference>
<evidence type="ECO:0000256" key="2">
    <source>
        <dbReference type="ARBA" id="ARBA00022676"/>
    </source>
</evidence>